<dbReference type="EMBL" id="CP036290">
    <property type="protein sequence ID" value="QDU86240.1"/>
    <property type="molecule type" value="Genomic_DNA"/>
</dbReference>
<sequence>METMNVTCEACDASFRAPLEKAGRRVKCPACSAPIELPASDGVAHAVEAPASGPADMPIAASAHAAQNALPPAAIGGALAGGIIGALVWAGIVLATEYEIGYVAWGVGALVGGAAVFMGAAGRSAGIVCGLIALVSIFGGRWLSASWILSDARDEYIESELTPDLHTEYQADAELWRDVDRGDSGAVKAFMIERAYSTPPVAVAEVADFNEFVAPRLEFFADESPTLEEWHAFEAAFFPAMSFEFFKDSFSAIDLLFAFLGISTAFGLVSKRGEG</sequence>
<dbReference type="Proteomes" id="UP000319342">
    <property type="component" value="Chromosome"/>
</dbReference>
<evidence type="ECO:0000313" key="2">
    <source>
        <dbReference type="EMBL" id="QDU86240.1"/>
    </source>
</evidence>
<feature type="transmembrane region" description="Helical" evidence="1">
    <location>
        <begin position="100"/>
        <end position="120"/>
    </location>
</feature>
<dbReference type="AlphaFoldDB" id="A0A518D457"/>
<keyword evidence="1" id="KW-1133">Transmembrane helix</keyword>
<name>A0A518D457_9BACT</name>
<organism evidence="2 3">
    <name type="scientific">Rohdeia mirabilis</name>
    <dbReference type="NCBI Taxonomy" id="2528008"/>
    <lineage>
        <taxon>Bacteria</taxon>
        <taxon>Pseudomonadati</taxon>
        <taxon>Planctomycetota</taxon>
        <taxon>Planctomycetia</taxon>
        <taxon>Planctomycetia incertae sedis</taxon>
        <taxon>Rohdeia</taxon>
    </lineage>
</organism>
<reference evidence="2 3" key="1">
    <citation type="submission" date="2019-02" db="EMBL/GenBank/DDBJ databases">
        <title>Deep-cultivation of Planctomycetes and their phenomic and genomic characterization uncovers novel biology.</title>
        <authorList>
            <person name="Wiegand S."/>
            <person name="Jogler M."/>
            <person name="Boedeker C."/>
            <person name="Pinto D."/>
            <person name="Vollmers J."/>
            <person name="Rivas-Marin E."/>
            <person name="Kohn T."/>
            <person name="Peeters S.H."/>
            <person name="Heuer A."/>
            <person name="Rast P."/>
            <person name="Oberbeckmann S."/>
            <person name="Bunk B."/>
            <person name="Jeske O."/>
            <person name="Meyerdierks A."/>
            <person name="Storesund J.E."/>
            <person name="Kallscheuer N."/>
            <person name="Luecker S."/>
            <person name="Lage O.M."/>
            <person name="Pohl T."/>
            <person name="Merkel B.J."/>
            <person name="Hornburger P."/>
            <person name="Mueller R.-W."/>
            <person name="Bruemmer F."/>
            <person name="Labrenz M."/>
            <person name="Spormann A.M."/>
            <person name="Op den Camp H."/>
            <person name="Overmann J."/>
            <person name="Amann R."/>
            <person name="Jetten M.S.M."/>
            <person name="Mascher T."/>
            <person name="Medema M.H."/>
            <person name="Devos D.P."/>
            <person name="Kaster A.-K."/>
            <person name="Ovreas L."/>
            <person name="Rohde M."/>
            <person name="Galperin M.Y."/>
            <person name="Jogler C."/>
        </authorList>
    </citation>
    <scope>NUCLEOTIDE SEQUENCE [LARGE SCALE GENOMIC DNA]</scope>
    <source>
        <strain evidence="2 3">Pla163</strain>
    </source>
</reference>
<accession>A0A518D457</accession>
<keyword evidence="1" id="KW-0812">Transmembrane</keyword>
<gene>
    <name evidence="2" type="ORF">Pla163_33910</name>
</gene>
<dbReference type="Gene3D" id="2.20.28.160">
    <property type="match status" value="1"/>
</dbReference>
<keyword evidence="1" id="KW-0472">Membrane</keyword>
<dbReference type="RefSeq" id="WP_419186053.1">
    <property type="nucleotide sequence ID" value="NZ_CP036290.1"/>
</dbReference>
<feature type="transmembrane region" description="Helical" evidence="1">
    <location>
        <begin position="127"/>
        <end position="149"/>
    </location>
</feature>
<feature type="transmembrane region" description="Helical" evidence="1">
    <location>
        <begin position="73"/>
        <end position="94"/>
    </location>
</feature>
<protein>
    <submittedName>
        <fullName evidence="2">Uncharacterized protein</fullName>
    </submittedName>
</protein>
<proteinExistence type="predicted"/>
<evidence type="ECO:0000313" key="3">
    <source>
        <dbReference type="Proteomes" id="UP000319342"/>
    </source>
</evidence>
<keyword evidence="3" id="KW-1185">Reference proteome</keyword>
<evidence type="ECO:0000256" key="1">
    <source>
        <dbReference type="SAM" id="Phobius"/>
    </source>
</evidence>
<feature type="transmembrane region" description="Helical" evidence="1">
    <location>
        <begin position="249"/>
        <end position="269"/>
    </location>
</feature>